<sequence>MQEGIGCLKSLQKLYFLEADQNVVQELKMLKQLRKLGIKSVRREYGNALCAAIQEMNHLESLNIGAIATDEILDLD</sequence>
<protein>
    <submittedName>
        <fullName evidence="1">NBS-containing resistance-like protein</fullName>
    </submittedName>
</protein>
<organism evidence="1 2">
    <name type="scientific">Trifolium medium</name>
    <dbReference type="NCBI Taxonomy" id="97028"/>
    <lineage>
        <taxon>Eukaryota</taxon>
        <taxon>Viridiplantae</taxon>
        <taxon>Streptophyta</taxon>
        <taxon>Embryophyta</taxon>
        <taxon>Tracheophyta</taxon>
        <taxon>Spermatophyta</taxon>
        <taxon>Magnoliopsida</taxon>
        <taxon>eudicotyledons</taxon>
        <taxon>Gunneridae</taxon>
        <taxon>Pentapetalae</taxon>
        <taxon>rosids</taxon>
        <taxon>fabids</taxon>
        <taxon>Fabales</taxon>
        <taxon>Fabaceae</taxon>
        <taxon>Papilionoideae</taxon>
        <taxon>50 kb inversion clade</taxon>
        <taxon>NPAAA clade</taxon>
        <taxon>Hologalegina</taxon>
        <taxon>IRL clade</taxon>
        <taxon>Trifolieae</taxon>
        <taxon>Trifolium</taxon>
    </lineage>
</organism>
<dbReference type="EMBL" id="LXQA010256394">
    <property type="protein sequence ID" value="MCI38473.1"/>
    <property type="molecule type" value="Genomic_DNA"/>
</dbReference>
<dbReference type="Proteomes" id="UP000265520">
    <property type="component" value="Unassembled WGS sequence"/>
</dbReference>
<evidence type="ECO:0000313" key="2">
    <source>
        <dbReference type="Proteomes" id="UP000265520"/>
    </source>
</evidence>
<name>A0A392RPC8_9FABA</name>
<comment type="caution">
    <text evidence="1">The sequence shown here is derived from an EMBL/GenBank/DDBJ whole genome shotgun (WGS) entry which is preliminary data.</text>
</comment>
<accession>A0A392RPC8</accession>
<dbReference type="AlphaFoldDB" id="A0A392RPC8"/>
<evidence type="ECO:0000313" key="1">
    <source>
        <dbReference type="EMBL" id="MCI38473.1"/>
    </source>
</evidence>
<proteinExistence type="predicted"/>
<reference evidence="1 2" key="1">
    <citation type="journal article" date="2018" name="Front. Plant Sci.">
        <title>Red Clover (Trifolium pratense) and Zigzag Clover (T. medium) - A Picture of Genomic Similarities and Differences.</title>
        <authorList>
            <person name="Dluhosova J."/>
            <person name="Istvanek J."/>
            <person name="Nedelnik J."/>
            <person name="Repkova J."/>
        </authorList>
    </citation>
    <scope>NUCLEOTIDE SEQUENCE [LARGE SCALE GENOMIC DNA]</scope>
    <source>
        <strain evidence="2">cv. 10/8</strain>
        <tissue evidence="1">Leaf</tissue>
    </source>
</reference>
<feature type="non-terminal residue" evidence="1">
    <location>
        <position position="76"/>
    </location>
</feature>
<keyword evidence="2" id="KW-1185">Reference proteome</keyword>